<protein>
    <recommendedName>
        <fullName evidence="9">Enoyl reductase (ER) domain-containing protein</fullName>
    </recommendedName>
</protein>
<evidence type="ECO:0000313" key="8">
    <source>
        <dbReference type="Proteomes" id="UP000076927"/>
    </source>
</evidence>
<feature type="domain" description="Alcohol dehydrogenase-like N-terminal" evidence="6">
    <location>
        <begin position="26"/>
        <end position="135"/>
    </location>
</feature>
<dbReference type="Pfam" id="PF08240">
    <property type="entry name" value="ADH_N"/>
    <property type="match status" value="1"/>
</dbReference>
<dbReference type="InterPro" id="IPR011032">
    <property type="entry name" value="GroES-like_sf"/>
</dbReference>
<evidence type="ECO:0000256" key="4">
    <source>
        <dbReference type="RuleBase" id="RU361277"/>
    </source>
</evidence>
<dbReference type="RefSeq" id="WP_068604939.1">
    <property type="nucleotide sequence ID" value="NZ_CP011388.1"/>
</dbReference>
<dbReference type="Gene3D" id="3.40.50.720">
    <property type="entry name" value="NAD(P)-binding Rossmann-like Domain"/>
    <property type="match status" value="1"/>
</dbReference>
<feature type="domain" description="Alcohol dehydrogenase-like C-terminal" evidence="5">
    <location>
        <begin position="175"/>
        <end position="285"/>
    </location>
</feature>
<dbReference type="STRING" id="1178515.SY83_05335"/>
<dbReference type="PROSITE" id="PS00059">
    <property type="entry name" value="ADH_ZINC"/>
    <property type="match status" value="1"/>
</dbReference>
<evidence type="ECO:0000256" key="2">
    <source>
        <dbReference type="ARBA" id="ARBA00022833"/>
    </source>
</evidence>
<sequence length="341" mass="36851">MRALVWKVDGKVHLERDYPQLKISTQEILVRVQAEGVCMTDVHMVRGALDFAKPPWVLGHEIAGIVDEIGSEVTGWQVGDRVIVDPVVACGSCKHCLTGKKYLCPNGGELGTTRGSGGYGEFVAVKPGNLYRLPEELSFAEGAMMEPLNCTLGAMERVPNVVGHDVLVFGPGPAGLLFVQLAKAYGALRVTLVGTSRDRLDLGKRLGADETVLLSEGPLSEQLTGLEFGIVIEASGSPEAARDCFRYVESSGTVVLYGLSGSGEPNLQTDQIVRKDLTVVTCISAPLLWEKGIRLVLAGKVNVRDLITDTYLFEEAEEPVNEIIEGKRVVTKAMIRYPDQA</sequence>
<evidence type="ECO:0000256" key="3">
    <source>
        <dbReference type="ARBA" id="ARBA00023002"/>
    </source>
</evidence>
<keyword evidence="3" id="KW-0560">Oxidoreductase</keyword>
<dbReference type="AlphaFoldDB" id="A0A172TFU9"/>
<dbReference type="OrthoDB" id="9777057at2"/>
<evidence type="ECO:0000259" key="6">
    <source>
        <dbReference type="Pfam" id="PF08240"/>
    </source>
</evidence>
<keyword evidence="2 4" id="KW-0862">Zinc</keyword>
<dbReference type="PATRIC" id="fig|1178515.4.peg.1083"/>
<dbReference type="EMBL" id="CP011388">
    <property type="protein sequence ID" value="ANE45816.1"/>
    <property type="molecule type" value="Genomic_DNA"/>
</dbReference>
<dbReference type="KEGG" id="pswu:SY83_05335"/>
<dbReference type="InterPro" id="IPR002328">
    <property type="entry name" value="ADH_Zn_CS"/>
</dbReference>
<dbReference type="SUPFAM" id="SSF50129">
    <property type="entry name" value="GroES-like"/>
    <property type="match status" value="1"/>
</dbReference>
<dbReference type="Pfam" id="PF00107">
    <property type="entry name" value="ADH_zinc_N"/>
    <property type="match status" value="1"/>
</dbReference>
<dbReference type="InterPro" id="IPR050129">
    <property type="entry name" value="Zn_alcohol_dh"/>
</dbReference>
<reference evidence="7 8" key="1">
    <citation type="submission" date="2015-01" db="EMBL/GenBank/DDBJ databases">
        <title>Paenibacillus swuensis/DY6/whole genome sequencing.</title>
        <authorList>
            <person name="Kim M.K."/>
            <person name="Srinivasan S."/>
            <person name="Lee J.-J."/>
        </authorList>
    </citation>
    <scope>NUCLEOTIDE SEQUENCE [LARGE SCALE GENOMIC DNA]</scope>
    <source>
        <strain evidence="7 8">DY6</strain>
    </source>
</reference>
<dbReference type="SUPFAM" id="SSF51735">
    <property type="entry name" value="NAD(P)-binding Rossmann-fold domains"/>
    <property type="match status" value="1"/>
</dbReference>
<keyword evidence="1 4" id="KW-0479">Metal-binding</keyword>
<dbReference type="Proteomes" id="UP000076927">
    <property type="component" value="Chromosome"/>
</dbReference>
<evidence type="ECO:0000256" key="1">
    <source>
        <dbReference type="ARBA" id="ARBA00022723"/>
    </source>
</evidence>
<evidence type="ECO:0008006" key="9">
    <source>
        <dbReference type="Google" id="ProtNLM"/>
    </source>
</evidence>
<dbReference type="InterPro" id="IPR036291">
    <property type="entry name" value="NAD(P)-bd_dom_sf"/>
</dbReference>
<evidence type="ECO:0000313" key="7">
    <source>
        <dbReference type="EMBL" id="ANE45816.1"/>
    </source>
</evidence>
<proteinExistence type="inferred from homology"/>
<comment type="cofactor">
    <cofactor evidence="4">
        <name>Zn(2+)</name>
        <dbReference type="ChEBI" id="CHEBI:29105"/>
    </cofactor>
</comment>
<dbReference type="GO" id="GO:0008270">
    <property type="term" value="F:zinc ion binding"/>
    <property type="evidence" value="ECO:0007669"/>
    <property type="project" value="InterPro"/>
</dbReference>
<accession>A0A172TFU9</accession>
<evidence type="ECO:0000259" key="5">
    <source>
        <dbReference type="Pfam" id="PF00107"/>
    </source>
</evidence>
<dbReference type="GO" id="GO:0016491">
    <property type="term" value="F:oxidoreductase activity"/>
    <property type="evidence" value="ECO:0007669"/>
    <property type="project" value="UniProtKB-KW"/>
</dbReference>
<gene>
    <name evidence="7" type="ORF">SY83_05335</name>
</gene>
<keyword evidence="8" id="KW-1185">Reference proteome</keyword>
<comment type="similarity">
    <text evidence="4">Belongs to the zinc-containing alcohol dehydrogenase family.</text>
</comment>
<name>A0A172TFU9_9BACL</name>
<dbReference type="InterPro" id="IPR013149">
    <property type="entry name" value="ADH-like_C"/>
</dbReference>
<organism evidence="7 8">
    <name type="scientific">Paenibacillus swuensis</name>
    <dbReference type="NCBI Taxonomy" id="1178515"/>
    <lineage>
        <taxon>Bacteria</taxon>
        <taxon>Bacillati</taxon>
        <taxon>Bacillota</taxon>
        <taxon>Bacilli</taxon>
        <taxon>Bacillales</taxon>
        <taxon>Paenibacillaceae</taxon>
        <taxon>Paenibacillus</taxon>
    </lineage>
</organism>
<dbReference type="PANTHER" id="PTHR43401">
    <property type="entry name" value="L-THREONINE 3-DEHYDROGENASE"/>
    <property type="match status" value="1"/>
</dbReference>
<dbReference type="PANTHER" id="PTHR43401:SF2">
    <property type="entry name" value="L-THREONINE 3-DEHYDROGENASE"/>
    <property type="match status" value="1"/>
</dbReference>
<dbReference type="Gene3D" id="3.90.180.10">
    <property type="entry name" value="Medium-chain alcohol dehydrogenases, catalytic domain"/>
    <property type="match status" value="1"/>
</dbReference>
<dbReference type="InterPro" id="IPR013154">
    <property type="entry name" value="ADH-like_N"/>
</dbReference>